<dbReference type="InterPro" id="IPR044068">
    <property type="entry name" value="CB"/>
</dbReference>
<dbReference type="InterPro" id="IPR010998">
    <property type="entry name" value="Integrase_recombinase_N"/>
</dbReference>
<feature type="domain" description="Core-binding (CB)" evidence="7">
    <location>
        <begin position="1"/>
        <end position="85"/>
    </location>
</feature>
<dbReference type="Pfam" id="PF02899">
    <property type="entry name" value="Phage_int_SAM_1"/>
    <property type="match status" value="1"/>
</dbReference>
<dbReference type="PANTHER" id="PTHR30349">
    <property type="entry name" value="PHAGE INTEGRASE-RELATED"/>
    <property type="match status" value="1"/>
</dbReference>
<evidence type="ECO:0000256" key="3">
    <source>
        <dbReference type="ARBA" id="ARBA00023125"/>
    </source>
</evidence>
<dbReference type="Gene3D" id="1.10.443.10">
    <property type="entry name" value="Intergrase catalytic core"/>
    <property type="match status" value="1"/>
</dbReference>
<keyword evidence="9" id="KW-1185">Reference proteome</keyword>
<dbReference type="InterPro" id="IPR011010">
    <property type="entry name" value="DNA_brk_join_enz"/>
</dbReference>
<evidence type="ECO:0000256" key="2">
    <source>
        <dbReference type="ARBA" id="ARBA00022908"/>
    </source>
</evidence>
<keyword evidence="4" id="KW-0233">DNA recombination</keyword>
<dbReference type="InterPro" id="IPR002104">
    <property type="entry name" value="Integrase_catalytic"/>
</dbReference>
<keyword evidence="3 5" id="KW-0238">DNA-binding</keyword>
<evidence type="ECO:0000313" key="8">
    <source>
        <dbReference type="EMBL" id="MDN4492147.1"/>
    </source>
</evidence>
<dbReference type="EMBL" id="JAUHTQ010000001">
    <property type="protein sequence ID" value="MDN4492147.1"/>
    <property type="molecule type" value="Genomic_DNA"/>
</dbReference>
<reference evidence="8" key="1">
    <citation type="submission" date="2023-07" db="EMBL/GenBank/DDBJ databases">
        <title>Ureibacillus sp. isolated from freshwater well.</title>
        <authorList>
            <person name="Kirdat K."/>
            <person name="Bhatt A."/>
            <person name="Teware R."/>
            <person name="Bhavsar Y."/>
            <person name="Yadav A."/>
        </authorList>
    </citation>
    <scope>NUCLEOTIDE SEQUENCE</scope>
    <source>
        <strain evidence="8">BA0131</strain>
    </source>
</reference>
<dbReference type="InterPro" id="IPR004107">
    <property type="entry name" value="Integrase_SAM-like_N"/>
</dbReference>
<evidence type="ECO:0000259" key="6">
    <source>
        <dbReference type="PROSITE" id="PS51898"/>
    </source>
</evidence>
<evidence type="ECO:0000256" key="4">
    <source>
        <dbReference type="ARBA" id="ARBA00023172"/>
    </source>
</evidence>
<evidence type="ECO:0000256" key="5">
    <source>
        <dbReference type="PROSITE-ProRule" id="PRU01248"/>
    </source>
</evidence>
<dbReference type="PROSITE" id="PS51900">
    <property type="entry name" value="CB"/>
    <property type="match status" value="1"/>
</dbReference>
<dbReference type="Proteomes" id="UP001172743">
    <property type="component" value="Unassembled WGS sequence"/>
</dbReference>
<dbReference type="Gene3D" id="1.10.150.130">
    <property type="match status" value="1"/>
</dbReference>
<evidence type="ECO:0000313" key="9">
    <source>
        <dbReference type="Proteomes" id="UP001172743"/>
    </source>
</evidence>
<dbReference type="PANTHER" id="PTHR30349:SF41">
    <property type="entry name" value="INTEGRASE_RECOMBINASE PROTEIN MJ0367-RELATED"/>
    <property type="match status" value="1"/>
</dbReference>
<sequence length="290" mass="33886">MQSQIIKRFQTWLEEDGRATSTVSSYVNDVKKFCEYLIEKEVDLEVPISRFYFTSYMKHLESEGVKISTCNKKINSLKVYNDWLFKNRIVDNIFISIKKYKVKIANGSEAEVSILNDQQVEQFLFYLEKETQRNKLIGYLLLYTGIRVSELVFIKLTDVDQLTSHLTVRGKGGKIREIPLRKDVLVVMKQYLKFERSQSKFAESSYLLLSQRAEKMHRDAVRRWLEETGSHLGFHIHPHMLRHTFCTRLIRNGAEISTVSKLAGHAGINMTVKYYINTSKEEKQNAVELL</sequence>
<proteinExistence type="inferred from homology"/>
<dbReference type="CDD" id="cd00397">
    <property type="entry name" value="DNA_BRE_C"/>
    <property type="match status" value="1"/>
</dbReference>
<organism evidence="8 9">
    <name type="scientific">Ureibacillus aquaedulcis</name>
    <dbReference type="NCBI Taxonomy" id="3058421"/>
    <lineage>
        <taxon>Bacteria</taxon>
        <taxon>Bacillati</taxon>
        <taxon>Bacillota</taxon>
        <taxon>Bacilli</taxon>
        <taxon>Bacillales</taxon>
        <taxon>Caryophanaceae</taxon>
        <taxon>Ureibacillus</taxon>
    </lineage>
</organism>
<comment type="similarity">
    <text evidence="1">Belongs to the 'phage' integrase family.</text>
</comment>
<keyword evidence="2" id="KW-0229">DNA integration</keyword>
<evidence type="ECO:0000259" key="7">
    <source>
        <dbReference type="PROSITE" id="PS51900"/>
    </source>
</evidence>
<protein>
    <submittedName>
        <fullName evidence="8">Tyrosine-type recombinase/integrase</fullName>
    </submittedName>
</protein>
<comment type="caution">
    <text evidence="8">The sequence shown here is derived from an EMBL/GenBank/DDBJ whole genome shotgun (WGS) entry which is preliminary data.</text>
</comment>
<name>A0ABT8GL63_9BACL</name>
<dbReference type="Pfam" id="PF00589">
    <property type="entry name" value="Phage_integrase"/>
    <property type="match status" value="1"/>
</dbReference>
<dbReference type="PROSITE" id="PS51898">
    <property type="entry name" value="TYR_RECOMBINASE"/>
    <property type="match status" value="1"/>
</dbReference>
<accession>A0ABT8GL63</accession>
<dbReference type="InterPro" id="IPR013762">
    <property type="entry name" value="Integrase-like_cat_sf"/>
</dbReference>
<feature type="domain" description="Tyr recombinase" evidence="6">
    <location>
        <begin position="110"/>
        <end position="288"/>
    </location>
</feature>
<gene>
    <name evidence="8" type="ORF">QYB95_01225</name>
</gene>
<dbReference type="RefSeq" id="WP_301136252.1">
    <property type="nucleotide sequence ID" value="NZ_JAUHTQ010000001.1"/>
</dbReference>
<evidence type="ECO:0000256" key="1">
    <source>
        <dbReference type="ARBA" id="ARBA00008857"/>
    </source>
</evidence>
<dbReference type="InterPro" id="IPR050090">
    <property type="entry name" value="Tyrosine_recombinase_XerCD"/>
</dbReference>
<dbReference type="SUPFAM" id="SSF56349">
    <property type="entry name" value="DNA breaking-rejoining enzymes"/>
    <property type="match status" value="1"/>
</dbReference>